<feature type="transmembrane region" description="Helical" evidence="19">
    <location>
        <begin position="43"/>
        <end position="65"/>
    </location>
</feature>
<keyword evidence="9" id="KW-0965">Cell junction</keyword>
<dbReference type="InterPro" id="IPR022357">
    <property type="entry name" value="MIP_CS"/>
</dbReference>
<dbReference type="Gene3D" id="1.20.1080.10">
    <property type="entry name" value="Glycerol uptake facilitator protein"/>
    <property type="match status" value="2"/>
</dbReference>
<comment type="subunit">
    <text evidence="16">Homotetramer; each monomer provides an independent water pore. Two homotetramers on opposing membranes can dimerize, forming a cell-cell junction. Interacts with CALM; the calcium-calmodulin/CALM complex interacts with the cytoplasmic domains of two aquaporins, leading to channel closure. Interacts with BFSP1 (via C-terminus); prevents calcium-dependent inhibition of the water channel activity.</text>
</comment>
<evidence type="ECO:0000256" key="5">
    <source>
        <dbReference type="ARBA" id="ARBA00022475"/>
    </source>
</evidence>
<dbReference type="InterPro" id="IPR000425">
    <property type="entry name" value="MIP"/>
</dbReference>
<evidence type="ECO:0000256" key="8">
    <source>
        <dbReference type="ARBA" id="ARBA00022737"/>
    </source>
</evidence>
<evidence type="ECO:0000313" key="20">
    <source>
        <dbReference type="EMBL" id="KAB0397321.1"/>
    </source>
</evidence>
<feature type="transmembrane region" description="Helical" evidence="19">
    <location>
        <begin position="139"/>
        <end position="160"/>
    </location>
</feature>
<reference evidence="20 21" key="1">
    <citation type="journal article" date="2019" name="PLoS ONE">
        <title>Genomic analyses reveal an absence of contemporary introgressive admixture between fin whales and blue whales, despite known hybrids.</title>
        <authorList>
            <person name="Westbury M.V."/>
            <person name="Petersen B."/>
            <person name="Lorenzen E.D."/>
        </authorList>
    </citation>
    <scope>NUCLEOTIDE SEQUENCE [LARGE SCALE GENOMIC DNA]</scope>
    <source>
        <strain evidence="20">FinWhale-01</strain>
    </source>
</reference>
<gene>
    <name evidence="20" type="ORF">E2I00_005376</name>
</gene>
<evidence type="ECO:0000313" key="21">
    <source>
        <dbReference type="Proteomes" id="UP000437017"/>
    </source>
</evidence>
<keyword evidence="5" id="KW-1003">Cell membrane</keyword>
<evidence type="ECO:0000256" key="11">
    <source>
        <dbReference type="ARBA" id="ARBA00023136"/>
    </source>
</evidence>
<comment type="similarity">
    <text evidence="3 17">Belongs to the MIP/aquaporin (TC 1.A.8) family.</text>
</comment>
<evidence type="ECO:0000256" key="13">
    <source>
        <dbReference type="ARBA" id="ARBA00039782"/>
    </source>
</evidence>
<proteinExistence type="inferred from homology"/>
<dbReference type="CDD" id="cd00333">
    <property type="entry name" value="MIP"/>
    <property type="match status" value="1"/>
</dbReference>
<evidence type="ECO:0000256" key="2">
    <source>
        <dbReference type="ARBA" id="ARBA00004651"/>
    </source>
</evidence>
<evidence type="ECO:0000256" key="12">
    <source>
        <dbReference type="ARBA" id="ARBA00034651"/>
    </source>
</evidence>
<keyword evidence="21" id="KW-1185">Reference proteome</keyword>
<dbReference type="PROSITE" id="PS00221">
    <property type="entry name" value="MIP"/>
    <property type="match status" value="1"/>
</dbReference>
<dbReference type="PANTHER" id="PTHR19139">
    <property type="entry name" value="AQUAPORIN TRANSPORTER"/>
    <property type="match status" value="1"/>
</dbReference>
<dbReference type="SUPFAM" id="SSF81338">
    <property type="entry name" value="Aquaporin-like"/>
    <property type="match status" value="1"/>
</dbReference>
<evidence type="ECO:0000256" key="7">
    <source>
        <dbReference type="ARBA" id="ARBA00022692"/>
    </source>
</evidence>
<dbReference type="PRINTS" id="PR00783">
    <property type="entry name" value="MINTRINSICP"/>
</dbReference>
<dbReference type="InterPro" id="IPR034294">
    <property type="entry name" value="Aquaporin_transptr"/>
</dbReference>
<evidence type="ECO:0000256" key="15">
    <source>
        <dbReference type="ARBA" id="ARBA00049624"/>
    </source>
</evidence>
<dbReference type="InterPro" id="IPR023271">
    <property type="entry name" value="Aquaporin-like"/>
</dbReference>
<sequence>GLKVLYKGGCPSRSGQGGNRDPGIVPIPPAMWELRAASFWRAIFAEFFATLFYVFFGLGASLRWAPGPLHILQVALAFGLALATLVQAVGHISGAHVNPAVTFAFLVGSQMSLLRAFCYMAAQLLGAVAGAALHPGVSVGQATIVEIFLTLQFVLCIFATYDERRNGRLGSVALAVGFSLTLGHLFGMYYTGAGMNPARSFAPAILTRNFTNHWVYWVGPIIGAGLGSLLYDFLLCPRLKSVSERLSILKGARPSESNGQPEGTGEPVELKTQAL</sequence>
<dbReference type="Proteomes" id="UP000437017">
    <property type="component" value="Unassembled WGS sequence"/>
</dbReference>
<comment type="function">
    <text evidence="15">Aquaporins form homotetrameric transmembrane channels, with each monomer independently mediating water transport across the plasma membrane along its osmotic gradient. Specifically expressed in lens fiber cells, this aquaporin is crucial for maintaining lens water homeostasis and transparency. Beyond water permeability, it also acts as a cell-to-cell adhesion molecule, forming thin junctions between lens fiber cells that are essential for maintaining the ordered structure and transparency of the lens.</text>
</comment>
<evidence type="ECO:0000256" key="16">
    <source>
        <dbReference type="ARBA" id="ARBA00049696"/>
    </source>
</evidence>
<feature type="transmembrane region" description="Helical" evidence="19">
    <location>
        <begin position="214"/>
        <end position="235"/>
    </location>
</feature>
<keyword evidence="4 17" id="KW-0813">Transport</keyword>
<dbReference type="GO" id="GO:0070161">
    <property type="term" value="C:anchoring junction"/>
    <property type="evidence" value="ECO:0007669"/>
    <property type="project" value="UniProtKB-SubCell"/>
</dbReference>
<evidence type="ECO:0000256" key="17">
    <source>
        <dbReference type="RuleBase" id="RU000477"/>
    </source>
</evidence>
<dbReference type="FunFam" id="1.20.1080.10:FF:000003">
    <property type="entry name" value="Lens fiber major intrinsic"/>
    <property type="match status" value="1"/>
</dbReference>
<feature type="region of interest" description="Disordered" evidence="18">
    <location>
        <begin position="1"/>
        <end position="22"/>
    </location>
</feature>
<evidence type="ECO:0000256" key="1">
    <source>
        <dbReference type="ARBA" id="ARBA00004282"/>
    </source>
</evidence>
<dbReference type="GO" id="GO:0016324">
    <property type="term" value="C:apical plasma membrane"/>
    <property type="evidence" value="ECO:0007669"/>
    <property type="project" value="TreeGrafter"/>
</dbReference>
<accession>A0A643CAT1</accession>
<evidence type="ECO:0000256" key="14">
    <source>
        <dbReference type="ARBA" id="ARBA00041277"/>
    </source>
</evidence>
<evidence type="ECO:0000256" key="3">
    <source>
        <dbReference type="ARBA" id="ARBA00006175"/>
    </source>
</evidence>
<organism evidence="20 21">
    <name type="scientific">Balaenoptera physalus</name>
    <name type="common">Fin whale</name>
    <name type="synonym">Balaena physalus</name>
    <dbReference type="NCBI Taxonomy" id="9770"/>
    <lineage>
        <taxon>Eukaryota</taxon>
        <taxon>Metazoa</taxon>
        <taxon>Chordata</taxon>
        <taxon>Craniata</taxon>
        <taxon>Vertebrata</taxon>
        <taxon>Euteleostomi</taxon>
        <taxon>Mammalia</taxon>
        <taxon>Eutheria</taxon>
        <taxon>Laurasiatheria</taxon>
        <taxon>Artiodactyla</taxon>
        <taxon>Whippomorpha</taxon>
        <taxon>Cetacea</taxon>
        <taxon>Mysticeti</taxon>
        <taxon>Balaenopteridae</taxon>
        <taxon>Balaenoptera</taxon>
    </lineage>
</organism>
<feature type="transmembrane region" description="Helical" evidence="19">
    <location>
        <begin position="172"/>
        <end position="191"/>
    </location>
</feature>
<dbReference type="GO" id="GO:0005212">
    <property type="term" value="F:structural constituent of eye lens"/>
    <property type="evidence" value="ECO:0007669"/>
    <property type="project" value="UniProtKB-KW"/>
</dbReference>
<keyword evidence="8" id="KW-0677">Repeat</keyword>
<comment type="subcellular location">
    <subcellularLocation>
        <location evidence="1">Cell junction</location>
    </subcellularLocation>
    <subcellularLocation>
        <location evidence="2">Cell membrane</location>
        <topology evidence="2">Multi-pass membrane protein</topology>
    </subcellularLocation>
</comment>
<feature type="transmembrane region" description="Helical" evidence="19">
    <location>
        <begin position="71"/>
        <end position="92"/>
    </location>
</feature>
<dbReference type="Pfam" id="PF00230">
    <property type="entry name" value="MIP"/>
    <property type="match status" value="1"/>
</dbReference>
<dbReference type="GO" id="GO:0015250">
    <property type="term" value="F:water channel activity"/>
    <property type="evidence" value="ECO:0007669"/>
    <property type="project" value="TreeGrafter"/>
</dbReference>
<feature type="region of interest" description="Disordered" evidence="18">
    <location>
        <begin position="252"/>
        <end position="275"/>
    </location>
</feature>
<dbReference type="AlphaFoldDB" id="A0A643CAT1"/>
<evidence type="ECO:0000256" key="9">
    <source>
        <dbReference type="ARBA" id="ARBA00022949"/>
    </source>
</evidence>
<dbReference type="OrthoDB" id="3222at2759"/>
<evidence type="ECO:0000256" key="19">
    <source>
        <dbReference type="SAM" id="Phobius"/>
    </source>
</evidence>
<feature type="non-terminal residue" evidence="20">
    <location>
        <position position="1"/>
    </location>
</feature>
<evidence type="ECO:0000256" key="6">
    <source>
        <dbReference type="ARBA" id="ARBA00022613"/>
    </source>
</evidence>
<keyword evidence="6" id="KW-0273">Eye lens protein</keyword>
<comment type="catalytic activity">
    <reaction evidence="12">
        <text>H2O(in) = H2O(out)</text>
        <dbReference type="Rhea" id="RHEA:29667"/>
        <dbReference type="ChEBI" id="CHEBI:15377"/>
    </reaction>
</comment>
<comment type="caution">
    <text evidence="20">The sequence shown here is derived from an EMBL/GenBank/DDBJ whole genome shotgun (WGS) entry which is preliminary data.</text>
</comment>
<protein>
    <recommendedName>
        <fullName evidence="13">Lens fiber major intrinsic protein</fullName>
    </recommendedName>
    <alternativeName>
        <fullName evidence="14">Aquaporin-0</fullName>
    </alternativeName>
</protein>
<keyword evidence="11 19" id="KW-0472">Membrane</keyword>
<dbReference type="EMBL" id="SGJD01002012">
    <property type="protein sequence ID" value="KAB0397321.1"/>
    <property type="molecule type" value="Genomic_DNA"/>
</dbReference>
<keyword evidence="7 17" id="KW-0812">Transmembrane</keyword>
<evidence type="ECO:0000256" key="4">
    <source>
        <dbReference type="ARBA" id="ARBA00022448"/>
    </source>
</evidence>
<keyword evidence="10 19" id="KW-1133">Transmembrane helix</keyword>
<evidence type="ECO:0000256" key="18">
    <source>
        <dbReference type="SAM" id="MobiDB-lite"/>
    </source>
</evidence>
<evidence type="ECO:0000256" key="10">
    <source>
        <dbReference type="ARBA" id="ARBA00022989"/>
    </source>
</evidence>
<name>A0A643CAT1_BALPH</name>
<dbReference type="PANTHER" id="PTHR19139:SF39">
    <property type="entry name" value="LENS FIBER MAJOR INTRINSIC PROTEIN"/>
    <property type="match status" value="1"/>
</dbReference>